<evidence type="ECO:0000313" key="2">
    <source>
        <dbReference type="Proteomes" id="UP000019095"/>
    </source>
</evidence>
<dbReference type="AlphaFoldDB" id="W0PA39"/>
<dbReference type="SUPFAM" id="SSF51182">
    <property type="entry name" value="RmlC-like cupins"/>
    <property type="match status" value="1"/>
</dbReference>
<reference evidence="1 2" key="1">
    <citation type="journal article" date="2014" name="Microbiology">
        <title>Unravelling the complete genome sequence of Advenella mimigardefordensis strain DPN7T and novel insights in the catabolism of the xenobiotic polythioester precursor 3,3'-dithiodipropionate.</title>
        <authorList>
            <person name="Wubbeler J.H."/>
            <person name="Hiessl S."/>
            <person name="Schuldes J."/>
            <person name="Thurmer A."/>
            <person name="Daniel R."/>
            <person name="Steinbuchel A."/>
        </authorList>
    </citation>
    <scope>NUCLEOTIDE SEQUENCE [LARGE SCALE GENOMIC DNA]</scope>
    <source>
        <strain evidence="2">DSM 17166 / LMG 22922 / DPN7</strain>
    </source>
</reference>
<dbReference type="InterPro" id="IPR011051">
    <property type="entry name" value="RmlC_Cupin_sf"/>
</dbReference>
<keyword evidence="2" id="KW-1185">Reference proteome</keyword>
<organism evidence="1 2">
    <name type="scientific">Advenella mimigardefordensis (strain DSM 17166 / LMG 22922 / DPN7)</name>
    <dbReference type="NCBI Taxonomy" id="1247726"/>
    <lineage>
        <taxon>Bacteria</taxon>
        <taxon>Pseudomonadati</taxon>
        <taxon>Pseudomonadota</taxon>
        <taxon>Betaproteobacteria</taxon>
        <taxon>Burkholderiales</taxon>
        <taxon>Alcaligenaceae</taxon>
    </lineage>
</organism>
<dbReference type="HOGENOM" id="CLU_1515951_0_0_4"/>
<gene>
    <name evidence="1" type="ORF">MIM_c01680</name>
</gene>
<dbReference type="STRING" id="1247726.MIM_c01680"/>
<accession>W0PA39</accession>
<dbReference type="Proteomes" id="UP000019095">
    <property type="component" value="Chromosome"/>
</dbReference>
<proteinExistence type="predicted"/>
<dbReference type="eggNOG" id="COG0662">
    <property type="taxonomic scope" value="Bacteria"/>
</dbReference>
<dbReference type="PATRIC" id="fig|1247726.3.peg.187"/>
<evidence type="ECO:0000313" key="1">
    <source>
        <dbReference type="EMBL" id="AHG62270.1"/>
    </source>
</evidence>
<dbReference type="KEGG" id="amim:MIM_c01680"/>
<dbReference type="Gene3D" id="2.60.120.10">
    <property type="entry name" value="Jelly Rolls"/>
    <property type="match status" value="1"/>
</dbReference>
<dbReference type="OrthoDB" id="6058at2"/>
<dbReference type="EMBL" id="CP003915">
    <property type="protein sequence ID" value="AHG62270.1"/>
    <property type="molecule type" value="Genomic_DNA"/>
</dbReference>
<dbReference type="InterPro" id="IPR014710">
    <property type="entry name" value="RmlC-like_jellyroll"/>
</dbReference>
<name>W0PA39_ADVMD</name>
<protein>
    <submittedName>
        <fullName evidence="1">Cupin 2 domain-containing protein</fullName>
    </submittedName>
</protein>
<dbReference type="RefSeq" id="WP_025370869.1">
    <property type="nucleotide sequence ID" value="NZ_CP003915.1"/>
</dbReference>
<sequence length="183" mass="20366">MSKSQKLPTVTLNYEQMQSRIARFKDMKGFDGGLPDSDIDGSRRTLINAVGFQPPLETEKAGSPVGSEAARNAAIKIREGFNLGYCRCKPGNGPLMHNHDTNETFIPMTGKWRCSWNEEDPQFVDVGPMDVVSFPPGVLRRFENITFDEPDMEHILMFVIAGDAPTAEFTDNALAIVQEKTKI</sequence>